<feature type="region of interest" description="Disordered" evidence="2">
    <location>
        <begin position="199"/>
        <end position="251"/>
    </location>
</feature>
<sequence>MPPIRGSADPETKAKQRQETLARYRDSYGPQYVILSLSNSSGLLGIANVSGTLLACVWHGIGMPFGRLIKSGEIYNGLSAFNSRELLRYMTKTQSASEGRPIPRRPAPAVVTNKAKRRILELQSVSDETDVGGSKPKKKARVLPGRPAPKVSAASAMPTLLPAPSTTGPIPAMSAAAPIPVVSPLPAHLDPAVMLPASTAPPSSVPAASVPIDGSPVPSSQVPPDQARASSPESDVIDISDVSTPPPSPRVRKTRAITLARPPGVPTAADRLPPLPPRLRAEQAAARMEAAATQAEDAARRISEDAAKMAEMGDAAEAAVRRIGDHAERAFGMVQHAGEIARLIGQEADRILAIMSEAETRAQEARQRADALILANLLTTLSVDPAEFAV</sequence>
<comment type="caution">
    <text evidence="3">The sequence shown here is derived from an EMBL/GenBank/DDBJ whole genome shotgun (WGS) entry which is preliminary data.</text>
</comment>
<keyword evidence="4" id="KW-1185">Reference proteome</keyword>
<dbReference type="Proteomes" id="UP001222325">
    <property type="component" value="Unassembled WGS sequence"/>
</dbReference>
<evidence type="ECO:0000313" key="3">
    <source>
        <dbReference type="EMBL" id="KAJ7093861.1"/>
    </source>
</evidence>
<evidence type="ECO:0000256" key="1">
    <source>
        <dbReference type="SAM" id="Coils"/>
    </source>
</evidence>
<organism evidence="3 4">
    <name type="scientific">Mycena belliarum</name>
    <dbReference type="NCBI Taxonomy" id="1033014"/>
    <lineage>
        <taxon>Eukaryota</taxon>
        <taxon>Fungi</taxon>
        <taxon>Dikarya</taxon>
        <taxon>Basidiomycota</taxon>
        <taxon>Agaricomycotina</taxon>
        <taxon>Agaricomycetes</taxon>
        <taxon>Agaricomycetidae</taxon>
        <taxon>Agaricales</taxon>
        <taxon>Marasmiineae</taxon>
        <taxon>Mycenaceae</taxon>
        <taxon>Mycena</taxon>
    </lineage>
</organism>
<reference evidence="3" key="1">
    <citation type="submission" date="2023-03" db="EMBL/GenBank/DDBJ databases">
        <title>Massive genome expansion in bonnet fungi (Mycena s.s.) driven by repeated elements and novel gene families across ecological guilds.</title>
        <authorList>
            <consortium name="Lawrence Berkeley National Laboratory"/>
            <person name="Harder C.B."/>
            <person name="Miyauchi S."/>
            <person name="Viragh M."/>
            <person name="Kuo A."/>
            <person name="Thoen E."/>
            <person name="Andreopoulos B."/>
            <person name="Lu D."/>
            <person name="Skrede I."/>
            <person name="Drula E."/>
            <person name="Henrissat B."/>
            <person name="Morin E."/>
            <person name="Kohler A."/>
            <person name="Barry K."/>
            <person name="LaButti K."/>
            <person name="Morin E."/>
            <person name="Salamov A."/>
            <person name="Lipzen A."/>
            <person name="Mereny Z."/>
            <person name="Hegedus B."/>
            <person name="Baldrian P."/>
            <person name="Stursova M."/>
            <person name="Weitz H."/>
            <person name="Taylor A."/>
            <person name="Grigoriev I.V."/>
            <person name="Nagy L.G."/>
            <person name="Martin F."/>
            <person name="Kauserud H."/>
        </authorList>
    </citation>
    <scope>NUCLEOTIDE SEQUENCE</scope>
    <source>
        <strain evidence="3">CBHHK173m</strain>
    </source>
</reference>
<keyword evidence="1" id="KW-0175">Coiled coil</keyword>
<name>A0AAD6XPJ3_9AGAR</name>
<evidence type="ECO:0000256" key="2">
    <source>
        <dbReference type="SAM" id="MobiDB-lite"/>
    </source>
</evidence>
<feature type="coiled-coil region" evidence="1">
    <location>
        <begin position="278"/>
        <end position="305"/>
    </location>
</feature>
<accession>A0AAD6XPJ3</accession>
<feature type="region of interest" description="Disordered" evidence="2">
    <location>
        <begin position="123"/>
        <end position="162"/>
    </location>
</feature>
<dbReference type="AlphaFoldDB" id="A0AAD6XPJ3"/>
<feature type="coiled-coil region" evidence="1">
    <location>
        <begin position="348"/>
        <end position="375"/>
    </location>
</feature>
<evidence type="ECO:0000313" key="4">
    <source>
        <dbReference type="Proteomes" id="UP001222325"/>
    </source>
</evidence>
<dbReference type="EMBL" id="JARJCN010000015">
    <property type="protein sequence ID" value="KAJ7093861.1"/>
    <property type="molecule type" value="Genomic_DNA"/>
</dbReference>
<proteinExistence type="predicted"/>
<feature type="compositionally biased region" description="Low complexity" evidence="2">
    <location>
        <begin position="199"/>
        <end position="224"/>
    </location>
</feature>
<protein>
    <submittedName>
        <fullName evidence="3">Uncharacterized protein</fullName>
    </submittedName>
</protein>
<gene>
    <name evidence="3" type="ORF">B0H15DRAFT_798936</name>
</gene>